<evidence type="ECO:0000256" key="15">
    <source>
        <dbReference type="ARBA" id="ARBA00032932"/>
    </source>
</evidence>
<feature type="transmembrane region" description="Helical" evidence="17">
    <location>
        <begin position="87"/>
        <end position="105"/>
    </location>
</feature>
<keyword evidence="11 17" id="KW-0472">Membrane</keyword>
<dbReference type="AlphaFoldDB" id="A0A0N7F401"/>
<feature type="transmembrane region" description="Helical" evidence="17">
    <location>
        <begin position="253"/>
        <end position="272"/>
    </location>
</feature>
<evidence type="ECO:0000256" key="11">
    <source>
        <dbReference type="ARBA" id="ARBA00023136"/>
    </source>
</evidence>
<dbReference type="InterPro" id="IPR003824">
    <property type="entry name" value="UppP"/>
</dbReference>
<dbReference type="GO" id="GO:0071555">
    <property type="term" value="P:cell wall organization"/>
    <property type="evidence" value="ECO:0007669"/>
    <property type="project" value="UniProtKB-KW"/>
</dbReference>
<comment type="subcellular location">
    <subcellularLocation>
        <location evidence="1 17">Cell membrane</location>
        <topology evidence="1 17">Multi-pass membrane protein</topology>
    </subcellularLocation>
</comment>
<gene>
    <name evidence="17" type="primary">uppP</name>
    <name evidence="18" type="ORF">AOZ06_26975</name>
</gene>
<dbReference type="GO" id="GO:0009252">
    <property type="term" value="P:peptidoglycan biosynthetic process"/>
    <property type="evidence" value="ECO:0007669"/>
    <property type="project" value="UniProtKB-KW"/>
</dbReference>
<evidence type="ECO:0000256" key="5">
    <source>
        <dbReference type="ARBA" id="ARBA00022475"/>
    </source>
</evidence>
<keyword evidence="19" id="KW-1185">Reference proteome</keyword>
<feature type="transmembrane region" description="Helical" evidence="17">
    <location>
        <begin position="187"/>
        <end position="208"/>
    </location>
</feature>
<dbReference type="EMBL" id="CP012752">
    <property type="protein sequence ID" value="ALG10055.1"/>
    <property type="molecule type" value="Genomic_DNA"/>
</dbReference>
<proteinExistence type="inferred from homology"/>
<dbReference type="PANTHER" id="PTHR30622">
    <property type="entry name" value="UNDECAPRENYL-DIPHOSPHATASE"/>
    <property type="match status" value="1"/>
</dbReference>
<evidence type="ECO:0000256" key="9">
    <source>
        <dbReference type="ARBA" id="ARBA00022984"/>
    </source>
</evidence>
<dbReference type="GO" id="GO:0008360">
    <property type="term" value="P:regulation of cell shape"/>
    <property type="evidence" value="ECO:0007669"/>
    <property type="project" value="UniProtKB-KW"/>
</dbReference>
<name>A0A0N7F401_9PSEU</name>
<dbReference type="OrthoDB" id="9808289at2"/>
<dbReference type="EC" id="3.6.1.27" evidence="3 17"/>
<dbReference type="RefSeq" id="WP_054291959.1">
    <property type="nucleotide sequence ID" value="NZ_CP012752.1"/>
</dbReference>
<evidence type="ECO:0000256" key="3">
    <source>
        <dbReference type="ARBA" id="ARBA00012374"/>
    </source>
</evidence>
<dbReference type="Pfam" id="PF02673">
    <property type="entry name" value="BacA"/>
    <property type="match status" value="1"/>
</dbReference>
<evidence type="ECO:0000256" key="12">
    <source>
        <dbReference type="ARBA" id="ARBA00023251"/>
    </source>
</evidence>
<keyword evidence="6 17" id="KW-0812">Transmembrane</keyword>
<keyword evidence="10 17" id="KW-1133">Transmembrane helix</keyword>
<keyword evidence="8 17" id="KW-0133">Cell shape</keyword>
<comment type="miscellaneous">
    <text evidence="17">Bacitracin is thought to be involved in the inhibition of peptidoglycan synthesis by sequestering undecaprenyl diphosphate, thereby reducing the pool of lipid carrier available.</text>
</comment>
<keyword evidence="9 17" id="KW-0573">Peptidoglycan synthesis</keyword>
<evidence type="ECO:0000256" key="10">
    <source>
        <dbReference type="ARBA" id="ARBA00022989"/>
    </source>
</evidence>
<dbReference type="GO" id="GO:0050380">
    <property type="term" value="F:undecaprenyl-diphosphatase activity"/>
    <property type="evidence" value="ECO:0007669"/>
    <property type="project" value="UniProtKB-UniRule"/>
</dbReference>
<protein>
    <recommendedName>
        <fullName evidence="4 17">Undecaprenyl-diphosphatase</fullName>
        <ecNumber evidence="3 17">3.6.1.27</ecNumber>
    </recommendedName>
    <alternativeName>
        <fullName evidence="15 17">Bacitracin resistance protein</fullName>
    </alternativeName>
    <alternativeName>
        <fullName evidence="14 17">Undecaprenyl pyrophosphate phosphatase</fullName>
    </alternativeName>
</protein>
<evidence type="ECO:0000256" key="14">
    <source>
        <dbReference type="ARBA" id="ARBA00032707"/>
    </source>
</evidence>
<dbReference type="PANTHER" id="PTHR30622:SF4">
    <property type="entry name" value="UNDECAPRENYL-DIPHOSPHATASE"/>
    <property type="match status" value="1"/>
</dbReference>
<evidence type="ECO:0000256" key="8">
    <source>
        <dbReference type="ARBA" id="ARBA00022960"/>
    </source>
</evidence>
<evidence type="ECO:0000313" key="18">
    <source>
        <dbReference type="EMBL" id="ALG10055.1"/>
    </source>
</evidence>
<comment type="catalytic activity">
    <reaction evidence="16 17">
        <text>di-trans,octa-cis-undecaprenyl diphosphate + H2O = di-trans,octa-cis-undecaprenyl phosphate + phosphate + H(+)</text>
        <dbReference type="Rhea" id="RHEA:28094"/>
        <dbReference type="ChEBI" id="CHEBI:15377"/>
        <dbReference type="ChEBI" id="CHEBI:15378"/>
        <dbReference type="ChEBI" id="CHEBI:43474"/>
        <dbReference type="ChEBI" id="CHEBI:58405"/>
        <dbReference type="ChEBI" id="CHEBI:60392"/>
        <dbReference type="EC" id="3.6.1.27"/>
    </reaction>
</comment>
<accession>A0A0N7F401</accession>
<comment type="function">
    <text evidence="17">Catalyzes the dephosphorylation of undecaprenyl diphosphate (UPP). Confers resistance to bacitracin.</text>
</comment>
<evidence type="ECO:0000313" key="19">
    <source>
        <dbReference type="Proteomes" id="UP000063699"/>
    </source>
</evidence>
<feature type="transmembrane region" description="Helical" evidence="17">
    <location>
        <begin position="117"/>
        <end position="137"/>
    </location>
</feature>
<dbReference type="KEGG" id="kphy:AOZ06_26975"/>
<dbReference type="GO" id="GO:0005886">
    <property type="term" value="C:plasma membrane"/>
    <property type="evidence" value="ECO:0007669"/>
    <property type="project" value="UniProtKB-SubCell"/>
</dbReference>
<evidence type="ECO:0000256" key="1">
    <source>
        <dbReference type="ARBA" id="ARBA00004651"/>
    </source>
</evidence>
<dbReference type="STRING" id="860235.AOZ06_26975"/>
<dbReference type="Proteomes" id="UP000063699">
    <property type="component" value="Chromosome"/>
</dbReference>
<dbReference type="NCBIfam" id="TIGR00753">
    <property type="entry name" value="undec_PP_bacA"/>
    <property type="match status" value="1"/>
</dbReference>
<reference evidence="18 19" key="1">
    <citation type="submission" date="2015-07" db="EMBL/GenBank/DDBJ databases">
        <title>Genome sequencing of Kibdelosporangium phytohabitans.</title>
        <authorList>
            <person name="Qin S."/>
            <person name="Xing K."/>
        </authorList>
    </citation>
    <scope>NUCLEOTIDE SEQUENCE [LARGE SCALE GENOMIC DNA]</scope>
    <source>
        <strain evidence="18 19">KLBMP1111</strain>
    </source>
</reference>
<keyword evidence="12 17" id="KW-0046">Antibiotic resistance</keyword>
<sequence>MDWLQAIVLGLVQGLTEFLPISSSAHLRVVSTLGWGTDAGASFTAVTQLGTELAVLIFYAKQIGTLVGAWFKGIFDAAARRTDEYRMAWYVIIGSAPIAVIGVVFKDEIRSTFRNLWITATVMIVFAVVLAVADELGKQVRTKLTMRDSVTMGLAQAMAVVPGVSRSGGTLTAGLFLGLERKAATDYSFLLALPSVFGAGIFSIPDVMDKTGPGPHASTAQMIVATVIAFAVGYATISWLLRYVGKHTYSVFVWYRIVLGVLLMVLLATNAIPAT</sequence>
<evidence type="ECO:0000256" key="13">
    <source>
        <dbReference type="ARBA" id="ARBA00023316"/>
    </source>
</evidence>
<organism evidence="18 19">
    <name type="scientific">Kibdelosporangium phytohabitans</name>
    <dbReference type="NCBI Taxonomy" id="860235"/>
    <lineage>
        <taxon>Bacteria</taxon>
        <taxon>Bacillati</taxon>
        <taxon>Actinomycetota</taxon>
        <taxon>Actinomycetes</taxon>
        <taxon>Pseudonocardiales</taxon>
        <taxon>Pseudonocardiaceae</taxon>
        <taxon>Kibdelosporangium</taxon>
    </lineage>
</organism>
<evidence type="ECO:0000256" key="6">
    <source>
        <dbReference type="ARBA" id="ARBA00022692"/>
    </source>
</evidence>
<evidence type="ECO:0000256" key="16">
    <source>
        <dbReference type="ARBA" id="ARBA00047594"/>
    </source>
</evidence>
<feature type="transmembrane region" description="Helical" evidence="17">
    <location>
        <begin position="53"/>
        <end position="75"/>
    </location>
</feature>
<dbReference type="HAMAP" id="MF_01006">
    <property type="entry name" value="Undec_diphosphatase"/>
    <property type="match status" value="1"/>
</dbReference>
<evidence type="ECO:0000256" key="7">
    <source>
        <dbReference type="ARBA" id="ARBA00022801"/>
    </source>
</evidence>
<evidence type="ECO:0000256" key="4">
    <source>
        <dbReference type="ARBA" id="ARBA00021581"/>
    </source>
</evidence>
<feature type="transmembrane region" description="Helical" evidence="17">
    <location>
        <begin position="220"/>
        <end position="241"/>
    </location>
</feature>
<dbReference type="NCBIfam" id="NF001392">
    <property type="entry name" value="PRK00281.2-1"/>
    <property type="match status" value="1"/>
</dbReference>
<comment type="similarity">
    <text evidence="2 17">Belongs to the UppP family.</text>
</comment>
<evidence type="ECO:0000256" key="17">
    <source>
        <dbReference type="HAMAP-Rule" id="MF_01006"/>
    </source>
</evidence>
<dbReference type="GO" id="GO:0046677">
    <property type="term" value="P:response to antibiotic"/>
    <property type="evidence" value="ECO:0007669"/>
    <property type="project" value="UniProtKB-UniRule"/>
</dbReference>
<keyword evidence="5 17" id="KW-1003">Cell membrane</keyword>
<evidence type="ECO:0000256" key="2">
    <source>
        <dbReference type="ARBA" id="ARBA00010621"/>
    </source>
</evidence>
<keyword evidence="7 17" id="KW-0378">Hydrolase</keyword>
<keyword evidence="13 17" id="KW-0961">Cell wall biogenesis/degradation</keyword>